<name>A0A392NKN8_9FABA</name>
<dbReference type="GO" id="GO:0005829">
    <property type="term" value="C:cytosol"/>
    <property type="evidence" value="ECO:0007669"/>
    <property type="project" value="TreeGrafter"/>
</dbReference>
<dbReference type="EMBL" id="LXQA010043269">
    <property type="protein sequence ID" value="MCI00457.1"/>
    <property type="molecule type" value="Genomic_DNA"/>
</dbReference>
<evidence type="ECO:0000313" key="2">
    <source>
        <dbReference type="Proteomes" id="UP000265520"/>
    </source>
</evidence>
<sequence>IAREFGSPSKSKGFTDEWMKPNVSRIAQIVASIPDKARMNSPTSLSSQQIIVQLLSLEEEREAIDTSDEIDKNGALLFIGETFSRICRRGSAGN</sequence>
<evidence type="ECO:0000313" key="1">
    <source>
        <dbReference type="EMBL" id="MCI00457.1"/>
    </source>
</evidence>
<dbReference type="AlphaFoldDB" id="A0A392NKN8"/>
<keyword evidence="2" id="KW-1185">Reference proteome</keyword>
<dbReference type="PANTHER" id="PTHR15830:SF10">
    <property type="entry name" value="TELOMERE LENGTH REGULATION PROTEIN TEL2 HOMOLOG"/>
    <property type="match status" value="1"/>
</dbReference>
<dbReference type="InterPro" id="IPR051970">
    <property type="entry name" value="TEL2_Regulation"/>
</dbReference>
<protein>
    <submittedName>
        <fullName evidence="1">Telomere length regulation protein TEL2-like</fullName>
    </submittedName>
</protein>
<feature type="non-terminal residue" evidence="1">
    <location>
        <position position="1"/>
    </location>
</feature>
<comment type="caution">
    <text evidence="1">The sequence shown here is derived from an EMBL/GenBank/DDBJ whole genome shotgun (WGS) entry which is preliminary data.</text>
</comment>
<organism evidence="1 2">
    <name type="scientific">Trifolium medium</name>
    <dbReference type="NCBI Taxonomy" id="97028"/>
    <lineage>
        <taxon>Eukaryota</taxon>
        <taxon>Viridiplantae</taxon>
        <taxon>Streptophyta</taxon>
        <taxon>Embryophyta</taxon>
        <taxon>Tracheophyta</taxon>
        <taxon>Spermatophyta</taxon>
        <taxon>Magnoliopsida</taxon>
        <taxon>eudicotyledons</taxon>
        <taxon>Gunneridae</taxon>
        <taxon>Pentapetalae</taxon>
        <taxon>rosids</taxon>
        <taxon>fabids</taxon>
        <taxon>Fabales</taxon>
        <taxon>Fabaceae</taxon>
        <taxon>Papilionoideae</taxon>
        <taxon>50 kb inversion clade</taxon>
        <taxon>NPAAA clade</taxon>
        <taxon>Hologalegina</taxon>
        <taxon>IRL clade</taxon>
        <taxon>Trifolieae</taxon>
        <taxon>Trifolium</taxon>
    </lineage>
</organism>
<dbReference type="Proteomes" id="UP000265520">
    <property type="component" value="Unassembled WGS sequence"/>
</dbReference>
<dbReference type="GO" id="GO:0051083">
    <property type="term" value="P:'de novo' cotranslational protein folding"/>
    <property type="evidence" value="ECO:0007669"/>
    <property type="project" value="TreeGrafter"/>
</dbReference>
<proteinExistence type="predicted"/>
<dbReference type="PANTHER" id="PTHR15830">
    <property type="entry name" value="TELOMERE LENGTH REGULATION PROTEIN TEL2 FAMILY MEMBER"/>
    <property type="match status" value="1"/>
</dbReference>
<dbReference type="GO" id="GO:0042162">
    <property type="term" value="F:telomeric DNA binding"/>
    <property type="evidence" value="ECO:0007669"/>
    <property type="project" value="TreeGrafter"/>
</dbReference>
<reference evidence="1 2" key="1">
    <citation type="journal article" date="2018" name="Front. Plant Sci.">
        <title>Red Clover (Trifolium pratense) and Zigzag Clover (T. medium) - A Picture of Genomic Similarities and Differences.</title>
        <authorList>
            <person name="Dluhosova J."/>
            <person name="Istvanek J."/>
            <person name="Nedelnik J."/>
            <person name="Repkova J."/>
        </authorList>
    </citation>
    <scope>NUCLEOTIDE SEQUENCE [LARGE SCALE GENOMIC DNA]</scope>
    <source>
        <strain evidence="2">cv. 10/8</strain>
        <tissue evidence="1">Leaf</tissue>
    </source>
</reference>
<dbReference type="GO" id="GO:0051879">
    <property type="term" value="F:Hsp90 protein binding"/>
    <property type="evidence" value="ECO:0007669"/>
    <property type="project" value="TreeGrafter"/>
</dbReference>
<accession>A0A392NKN8</accession>